<dbReference type="PANTHER" id="PTHR43643">
    <property type="entry name" value="HISTIDINOL-PHOSPHATE AMINOTRANSFERASE 2"/>
    <property type="match status" value="1"/>
</dbReference>
<dbReference type="GO" id="GO:0030170">
    <property type="term" value="F:pyridoxal phosphate binding"/>
    <property type="evidence" value="ECO:0007669"/>
    <property type="project" value="InterPro"/>
</dbReference>
<keyword evidence="3" id="KW-0032">Aminotransferase</keyword>
<evidence type="ECO:0000313" key="7">
    <source>
        <dbReference type="EMBL" id="PZR06922.1"/>
    </source>
</evidence>
<dbReference type="InterPro" id="IPR024892">
    <property type="entry name" value="ArAT"/>
</dbReference>
<dbReference type="InterPro" id="IPR005861">
    <property type="entry name" value="HisP_aminotrans"/>
</dbReference>
<evidence type="ECO:0000259" key="6">
    <source>
        <dbReference type="Pfam" id="PF00155"/>
    </source>
</evidence>
<name>A0A2W5SVW4_9CORY</name>
<dbReference type="CDD" id="cd00609">
    <property type="entry name" value="AAT_like"/>
    <property type="match status" value="1"/>
</dbReference>
<dbReference type="Gene3D" id="3.90.1150.10">
    <property type="entry name" value="Aspartate Aminotransferase, domain 1"/>
    <property type="match status" value="1"/>
</dbReference>
<protein>
    <submittedName>
        <fullName evidence="7">Histidinol-phosphate transaminase</fullName>
    </submittedName>
</protein>
<comment type="caution">
    <text evidence="7">The sequence shown here is derived from an EMBL/GenBank/DDBJ whole genome shotgun (WGS) entry which is preliminary data.</text>
</comment>
<dbReference type="InterPro" id="IPR050106">
    <property type="entry name" value="HistidinolP_aminotransfase"/>
</dbReference>
<comment type="subunit">
    <text evidence="2">Homodimer.</text>
</comment>
<evidence type="ECO:0000256" key="4">
    <source>
        <dbReference type="ARBA" id="ARBA00022679"/>
    </source>
</evidence>
<dbReference type="InterPro" id="IPR015421">
    <property type="entry name" value="PyrdxlP-dep_Trfase_major"/>
</dbReference>
<sequence length="359" mass="39473">MTRMIRPDLAQLPTYTPGRKTDDALVLASNETSEPPLPAAIEAMTSAAHTLNRYPHMATSPLHHAIANLHGVTVNEVTIGCGSSSLLQQLILATCKDGDETLFAWRSFEAYPILSRIAGATPVQVPLDSHHRHDLNAMADAITDTTSLVILCNPNNPTGTLVTEDELEAFFARVPDRVTVCIDEAYLDYTDDELTPDSLGLVRRHPNVCFARTFSKCYGLAGARVGYMIGSPEIISALNRTQVPFSVSTLAHDAAIACLNNPESKAERVSQTIPQRHRLRDFLTKEFIHTSQWNLTEDDIPESQANFVWLHLGEQSEAFTDALAKEHILIRCFSGDGVRITVTNSKETDQLITALRSIA</sequence>
<dbReference type="PANTHER" id="PTHR43643:SF3">
    <property type="entry name" value="HISTIDINOL-PHOSPHATE AMINOTRANSFERASE"/>
    <property type="match status" value="1"/>
</dbReference>
<keyword evidence="4" id="KW-0808">Transferase</keyword>
<dbReference type="NCBIfam" id="TIGR01141">
    <property type="entry name" value="hisC"/>
    <property type="match status" value="1"/>
</dbReference>
<dbReference type="GO" id="GO:0004400">
    <property type="term" value="F:histidinol-phosphate transaminase activity"/>
    <property type="evidence" value="ECO:0007669"/>
    <property type="project" value="InterPro"/>
</dbReference>
<evidence type="ECO:0000256" key="1">
    <source>
        <dbReference type="ARBA" id="ARBA00001933"/>
    </source>
</evidence>
<evidence type="ECO:0000256" key="2">
    <source>
        <dbReference type="ARBA" id="ARBA00011738"/>
    </source>
</evidence>
<dbReference type="GO" id="GO:0000105">
    <property type="term" value="P:L-histidine biosynthetic process"/>
    <property type="evidence" value="ECO:0007669"/>
    <property type="project" value="InterPro"/>
</dbReference>
<gene>
    <name evidence="7" type="primary">hisC</name>
    <name evidence="7" type="ORF">DI525_00960</name>
</gene>
<keyword evidence="5" id="KW-0663">Pyridoxal phosphate</keyword>
<evidence type="ECO:0000313" key="8">
    <source>
        <dbReference type="Proteomes" id="UP000249432"/>
    </source>
</evidence>
<feature type="domain" description="Aminotransferase class I/classII large" evidence="6">
    <location>
        <begin position="24"/>
        <end position="355"/>
    </location>
</feature>
<dbReference type="Pfam" id="PF00155">
    <property type="entry name" value="Aminotran_1_2"/>
    <property type="match status" value="1"/>
</dbReference>
<dbReference type="SUPFAM" id="SSF53383">
    <property type="entry name" value="PLP-dependent transferases"/>
    <property type="match status" value="1"/>
</dbReference>
<dbReference type="Proteomes" id="UP000249432">
    <property type="component" value="Unassembled WGS sequence"/>
</dbReference>
<reference evidence="7 8" key="1">
    <citation type="submission" date="2017-08" db="EMBL/GenBank/DDBJ databases">
        <title>Infants hospitalized years apart are colonized by the same room-sourced microbial strains.</title>
        <authorList>
            <person name="Brooks B."/>
            <person name="Olm M.R."/>
            <person name="Firek B.A."/>
            <person name="Baker R."/>
            <person name="Thomas B.C."/>
            <person name="Morowitz M.J."/>
            <person name="Banfield J.F."/>
        </authorList>
    </citation>
    <scope>NUCLEOTIDE SEQUENCE [LARGE SCALE GENOMIC DNA]</scope>
    <source>
        <strain evidence="7">S2_003_000_R1_3</strain>
    </source>
</reference>
<dbReference type="AlphaFoldDB" id="A0A2W5SVW4"/>
<organism evidence="7 8">
    <name type="scientific">Corynebacterium kroppenstedtii</name>
    <dbReference type="NCBI Taxonomy" id="161879"/>
    <lineage>
        <taxon>Bacteria</taxon>
        <taxon>Bacillati</taxon>
        <taxon>Actinomycetota</taxon>
        <taxon>Actinomycetes</taxon>
        <taxon>Mycobacteriales</taxon>
        <taxon>Corynebacteriaceae</taxon>
        <taxon>Corynebacterium</taxon>
    </lineage>
</organism>
<dbReference type="EMBL" id="QFRA01000001">
    <property type="protein sequence ID" value="PZR06922.1"/>
    <property type="molecule type" value="Genomic_DNA"/>
</dbReference>
<dbReference type="Gene3D" id="3.40.640.10">
    <property type="entry name" value="Type I PLP-dependent aspartate aminotransferase-like (Major domain)"/>
    <property type="match status" value="1"/>
</dbReference>
<dbReference type="InterPro" id="IPR015422">
    <property type="entry name" value="PyrdxlP-dep_Trfase_small"/>
</dbReference>
<dbReference type="NCBIfam" id="NF002878">
    <property type="entry name" value="PRK03321.1"/>
    <property type="match status" value="1"/>
</dbReference>
<proteinExistence type="predicted"/>
<dbReference type="InterPro" id="IPR004839">
    <property type="entry name" value="Aminotransferase_I/II_large"/>
</dbReference>
<evidence type="ECO:0000256" key="3">
    <source>
        <dbReference type="ARBA" id="ARBA00022576"/>
    </source>
</evidence>
<evidence type="ECO:0000256" key="5">
    <source>
        <dbReference type="ARBA" id="ARBA00022898"/>
    </source>
</evidence>
<accession>A0A2W5SVW4</accession>
<dbReference type="InterPro" id="IPR015424">
    <property type="entry name" value="PyrdxlP-dep_Trfase"/>
</dbReference>
<comment type="cofactor">
    <cofactor evidence="1">
        <name>pyridoxal 5'-phosphate</name>
        <dbReference type="ChEBI" id="CHEBI:597326"/>
    </cofactor>
</comment>